<evidence type="ECO:0000256" key="8">
    <source>
        <dbReference type="ARBA" id="ARBA00038436"/>
    </source>
</evidence>
<evidence type="ECO:0000313" key="11">
    <source>
        <dbReference type="EMBL" id="MBC5638045.1"/>
    </source>
</evidence>
<dbReference type="InterPro" id="IPR007387">
    <property type="entry name" value="TRAP_DctQ"/>
</dbReference>
<dbReference type="EMBL" id="JACOOL010000011">
    <property type="protein sequence ID" value="MBC5638045.1"/>
    <property type="molecule type" value="Genomic_DNA"/>
</dbReference>
<keyword evidence="3" id="KW-1003">Cell membrane</keyword>
<sequence length="167" mass="18761">MPKLLEKSESLVIKIVGIQGQIANGVLLFMMAIISFDVIGRNFFNHPLKGTYEMTELSSAMLVFLALAITHQRGNHITIDFLVERFSKKAQNLLLGVVEMVIALVVLLIAMHIFENGLRMMERNSATTDLGLPVYPFLFIIAFTLTTFMLLAFFKAIAYFRMAVIKG</sequence>
<comment type="subcellular location">
    <subcellularLocation>
        <location evidence="1">Cell inner membrane</location>
        <topology evidence="1">Multi-pass membrane protein</topology>
    </subcellularLocation>
</comment>
<evidence type="ECO:0000256" key="2">
    <source>
        <dbReference type="ARBA" id="ARBA00022448"/>
    </source>
</evidence>
<keyword evidence="4" id="KW-0997">Cell inner membrane</keyword>
<feature type="transmembrane region" description="Helical" evidence="9">
    <location>
        <begin position="54"/>
        <end position="71"/>
    </location>
</feature>
<organism evidence="11 12">
    <name type="scientific">Ornithinibacillus hominis</name>
    <dbReference type="NCBI Taxonomy" id="2763055"/>
    <lineage>
        <taxon>Bacteria</taxon>
        <taxon>Bacillati</taxon>
        <taxon>Bacillota</taxon>
        <taxon>Bacilli</taxon>
        <taxon>Bacillales</taxon>
        <taxon>Bacillaceae</taxon>
        <taxon>Ornithinibacillus</taxon>
    </lineage>
</organism>
<comment type="similarity">
    <text evidence="8">Belongs to the TRAP transporter small permease family.</text>
</comment>
<keyword evidence="2" id="KW-0813">Transport</keyword>
<evidence type="ECO:0000256" key="4">
    <source>
        <dbReference type="ARBA" id="ARBA00022519"/>
    </source>
</evidence>
<evidence type="ECO:0000256" key="3">
    <source>
        <dbReference type="ARBA" id="ARBA00022475"/>
    </source>
</evidence>
<comment type="caution">
    <text evidence="11">The sequence shown here is derived from an EMBL/GenBank/DDBJ whole genome shotgun (WGS) entry which is preliminary data.</text>
</comment>
<feature type="transmembrane region" description="Helical" evidence="9">
    <location>
        <begin position="12"/>
        <end position="34"/>
    </location>
</feature>
<keyword evidence="7 9" id="KW-0472">Membrane</keyword>
<evidence type="ECO:0000256" key="5">
    <source>
        <dbReference type="ARBA" id="ARBA00022692"/>
    </source>
</evidence>
<feature type="transmembrane region" description="Helical" evidence="9">
    <location>
        <begin position="92"/>
        <end position="114"/>
    </location>
</feature>
<dbReference type="Proteomes" id="UP000637359">
    <property type="component" value="Unassembled WGS sequence"/>
</dbReference>
<evidence type="ECO:0000256" key="7">
    <source>
        <dbReference type="ARBA" id="ARBA00023136"/>
    </source>
</evidence>
<dbReference type="GO" id="GO:0022857">
    <property type="term" value="F:transmembrane transporter activity"/>
    <property type="evidence" value="ECO:0007669"/>
    <property type="project" value="TreeGrafter"/>
</dbReference>
<proteinExistence type="inferred from homology"/>
<protein>
    <submittedName>
        <fullName evidence="11">TRAP transporter small permease</fullName>
    </submittedName>
</protein>
<dbReference type="AlphaFoldDB" id="A0A923RJJ5"/>
<accession>A0A923RJJ5</accession>
<evidence type="ECO:0000259" key="10">
    <source>
        <dbReference type="Pfam" id="PF04290"/>
    </source>
</evidence>
<feature type="transmembrane region" description="Helical" evidence="9">
    <location>
        <begin position="134"/>
        <end position="160"/>
    </location>
</feature>
<dbReference type="GO" id="GO:0005886">
    <property type="term" value="C:plasma membrane"/>
    <property type="evidence" value="ECO:0007669"/>
    <property type="project" value="UniProtKB-SubCell"/>
</dbReference>
<keyword evidence="12" id="KW-1185">Reference proteome</keyword>
<evidence type="ECO:0000313" key="12">
    <source>
        <dbReference type="Proteomes" id="UP000637359"/>
    </source>
</evidence>
<evidence type="ECO:0000256" key="1">
    <source>
        <dbReference type="ARBA" id="ARBA00004429"/>
    </source>
</evidence>
<reference evidence="11" key="1">
    <citation type="submission" date="2020-08" db="EMBL/GenBank/DDBJ databases">
        <title>Genome public.</title>
        <authorList>
            <person name="Liu C."/>
            <person name="Sun Q."/>
        </authorList>
    </citation>
    <scope>NUCLEOTIDE SEQUENCE</scope>
    <source>
        <strain evidence="11">BX22</strain>
    </source>
</reference>
<keyword evidence="6 9" id="KW-1133">Transmembrane helix</keyword>
<dbReference type="GO" id="GO:0015740">
    <property type="term" value="P:C4-dicarboxylate transport"/>
    <property type="evidence" value="ECO:0007669"/>
    <property type="project" value="TreeGrafter"/>
</dbReference>
<dbReference type="RefSeq" id="WP_186870753.1">
    <property type="nucleotide sequence ID" value="NZ_JACOOL010000011.1"/>
</dbReference>
<evidence type="ECO:0000256" key="6">
    <source>
        <dbReference type="ARBA" id="ARBA00022989"/>
    </source>
</evidence>
<keyword evidence="5 9" id="KW-0812">Transmembrane</keyword>
<dbReference type="PANTHER" id="PTHR35011:SF2">
    <property type="entry name" value="2,3-DIKETO-L-GULONATE TRAP TRANSPORTER SMALL PERMEASE PROTEIN YIAM"/>
    <property type="match status" value="1"/>
</dbReference>
<gene>
    <name evidence="11" type="ORF">H8S33_14705</name>
</gene>
<dbReference type="InterPro" id="IPR055348">
    <property type="entry name" value="DctQ"/>
</dbReference>
<evidence type="ECO:0000256" key="9">
    <source>
        <dbReference type="SAM" id="Phobius"/>
    </source>
</evidence>
<name>A0A923RJJ5_9BACI</name>
<dbReference type="PANTHER" id="PTHR35011">
    <property type="entry name" value="2,3-DIKETO-L-GULONATE TRAP TRANSPORTER SMALL PERMEASE PROTEIN YIAM"/>
    <property type="match status" value="1"/>
</dbReference>
<feature type="domain" description="Tripartite ATP-independent periplasmic transporters DctQ component" evidence="10">
    <location>
        <begin position="30"/>
        <end position="153"/>
    </location>
</feature>
<dbReference type="Pfam" id="PF04290">
    <property type="entry name" value="DctQ"/>
    <property type="match status" value="1"/>
</dbReference>